<keyword evidence="2" id="KW-0472">Membrane</keyword>
<feature type="region of interest" description="Disordered" evidence="1">
    <location>
        <begin position="366"/>
        <end position="385"/>
    </location>
</feature>
<feature type="region of interest" description="Disordered" evidence="1">
    <location>
        <begin position="238"/>
        <end position="257"/>
    </location>
</feature>
<feature type="compositionally biased region" description="Polar residues" evidence="1">
    <location>
        <begin position="169"/>
        <end position="179"/>
    </location>
</feature>
<evidence type="ECO:0000313" key="4">
    <source>
        <dbReference type="Proteomes" id="UP001201163"/>
    </source>
</evidence>
<protein>
    <submittedName>
        <fullName evidence="3">Uncharacterized protein</fullName>
    </submittedName>
</protein>
<feature type="transmembrane region" description="Helical" evidence="2">
    <location>
        <begin position="188"/>
        <end position="211"/>
    </location>
</feature>
<evidence type="ECO:0000256" key="1">
    <source>
        <dbReference type="SAM" id="MobiDB-lite"/>
    </source>
</evidence>
<dbReference type="Proteomes" id="UP001201163">
    <property type="component" value="Unassembled WGS sequence"/>
</dbReference>
<feature type="region of interest" description="Disordered" evidence="1">
    <location>
        <begin position="439"/>
        <end position="461"/>
    </location>
</feature>
<feature type="region of interest" description="Disordered" evidence="1">
    <location>
        <begin position="149"/>
        <end position="179"/>
    </location>
</feature>
<keyword evidence="2" id="KW-1133">Transmembrane helix</keyword>
<organism evidence="3 4">
    <name type="scientific">Lactarius akahatsu</name>
    <dbReference type="NCBI Taxonomy" id="416441"/>
    <lineage>
        <taxon>Eukaryota</taxon>
        <taxon>Fungi</taxon>
        <taxon>Dikarya</taxon>
        <taxon>Basidiomycota</taxon>
        <taxon>Agaricomycotina</taxon>
        <taxon>Agaricomycetes</taxon>
        <taxon>Russulales</taxon>
        <taxon>Russulaceae</taxon>
        <taxon>Lactarius</taxon>
    </lineage>
</organism>
<name>A0AAD4LRQ1_9AGAM</name>
<reference evidence="3" key="1">
    <citation type="submission" date="2022-01" db="EMBL/GenBank/DDBJ databases">
        <title>Comparative genomics reveals a dynamic genome evolution in the ectomycorrhizal milk-cap (Lactarius) mushrooms.</title>
        <authorList>
            <consortium name="DOE Joint Genome Institute"/>
            <person name="Lebreton A."/>
            <person name="Tang N."/>
            <person name="Kuo A."/>
            <person name="LaButti K."/>
            <person name="Drula E."/>
            <person name="Barry K."/>
            <person name="Clum A."/>
            <person name="Lipzen A."/>
            <person name="Mousain D."/>
            <person name="Ng V."/>
            <person name="Wang R."/>
            <person name="Wang X."/>
            <person name="Dai Y."/>
            <person name="Henrissat B."/>
            <person name="Grigoriev I.V."/>
            <person name="Guerin-Laguette A."/>
            <person name="Yu F."/>
            <person name="Martin F.M."/>
        </authorList>
    </citation>
    <scope>NUCLEOTIDE SEQUENCE</scope>
    <source>
        <strain evidence="3">QP</strain>
    </source>
</reference>
<evidence type="ECO:0000256" key="2">
    <source>
        <dbReference type="SAM" id="Phobius"/>
    </source>
</evidence>
<gene>
    <name evidence="3" type="ORF">EDB92DRAFT_1825239</name>
</gene>
<feature type="compositionally biased region" description="Polar residues" evidence="1">
    <location>
        <begin position="75"/>
        <end position="85"/>
    </location>
</feature>
<feature type="compositionally biased region" description="Polar residues" evidence="1">
    <location>
        <begin position="368"/>
        <end position="379"/>
    </location>
</feature>
<feature type="region of interest" description="Disordered" evidence="1">
    <location>
        <begin position="302"/>
        <end position="335"/>
    </location>
</feature>
<comment type="caution">
    <text evidence="3">The sequence shown here is derived from an EMBL/GenBank/DDBJ whole genome shotgun (WGS) entry which is preliminary data.</text>
</comment>
<sequence>MPLICQPSLWGLESGTCHTRSQRRKHAHTTDKSPSTKSSQRNNAAYVHTVNVVLPEKPHPTHLVASGKGEDRSQNVETNPKSNAEISAVPDPVPNPLIPAVLSFTAEQTGRPFQMPKTVTGDASSSVFSTRLVVPNSLLSRPFTASALSGTSSLTSTLPTSKSAEHPVSTLNKAPSRQTTPHQLSTTIITLLTLGGAFLVIAILIGVKVWIQPRRRPHPTPSLPILQDAFPPARKMGDESPLFGGKERLSSQTGNGGVPWTWTQYQSGIPKPVPAANVPRSGETDQTPMRYSCQVEEAAPVTHTGAPGIPGTAKPSTNYGSDGHPGKAPSRLSTLSGLVYPGSTYESPGQENIGIAVGYGQGPEYGGTESTVSKRASTRNMEKRRRSTIYGSPEGLAYTMSPRMAPVVDDRDEDQGDGFLQGRARVKAPYGAGSYFRGSASTTVESGSDEMIGTPQQPNQKWVTPKNVKVNEAVIGHPGINMSAGLSGDKPPRVPSPPILPSLAQMAEYRSPTYSFYGLYCG</sequence>
<feature type="compositionally biased region" description="Polar residues" evidence="1">
    <location>
        <begin position="32"/>
        <end position="43"/>
    </location>
</feature>
<keyword evidence="2" id="KW-0812">Transmembrane</keyword>
<accession>A0AAD4LRQ1</accession>
<evidence type="ECO:0000313" key="3">
    <source>
        <dbReference type="EMBL" id="KAH9001184.1"/>
    </source>
</evidence>
<feature type="region of interest" description="Disordered" evidence="1">
    <location>
        <begin position="56"/>
        <end position="92"/>
    </location>
</feature>
<dbReference type="AlphaFoldDB" id="A0AAD4LRQ1"/>
<feature type="compositionally biased region" description="Low complexity" evidence="1">
    <location>
        <begin position="149"/>
        <end position="162"/>
    </location>
</feature>
<feature type="region of interest" description="Disordered" evidence="1">
    <location>
        <begin position="16"/>
        <end position="43"/>
    </location>
</feature>
<dbReference type="EMBL" id="JAKELL010000001">
    <property type="protein sequence ID" value="KAH9001184.1"/>
    <property type="molecule type" value="Genomic_DNA"/>
</dbReference>
<proteinExistence type="predicted"/>
<keyword evidence="4" id="KW-1185">Reference proteome</keyword>